<accession>A0A5P9P5P9</accession>
<dbReference type="AlphaFoldDB" id="A0A5P9P5P9"/>
<dbReference type="Gene3D" id="2.40.10.10">
    <property type="entry name" value="Trypsin-like serine proteases"/>
    <property type="match status" value="1"/>
</dbReference>
<protein>
    <recommendedName>
        <fullName evidence="3">Serine protease</fullName>
    </recommendedName>
</protein>
<dbReference type="OrthoDB" id="325608at2157"/>
<dbReference type="SUPFAM" id="SSF50494">
    <property type="entry name" value="Trypsin-like serine proteases"/>
    <property type="match status" value="1"/>
</dbReference>
<name>A0A5P9P5P9_9EURY</name>
<keyword evidence="2" id="KW-1185">Reference proteome</keyword>
<sequence>MPPIQGFFAQSTLLSLTIDRDSGETDFASGFFYEHNGHYYVVTNRHVLEITDNEDISSLDDLHQLNPEYPDELFVYIRYDPLNPTNVSREKVDLFDSNGDPLWIEHPNSDVDVIAIPLRVDLSVTHSKPYSKSNFVPSDVEILGGDSAMAIGYPKGLYDSDTYFPVIRDGLIATPPHVDYKNLPVFLMDAKMHGGTSGSPVLTQPSPLQRTQSGISMMSGTPAYLLGIHSGPEYAPLPRDGTEEYDPNLDLNMVWHVEVLEELLDQA</sequence>
<dbReference type="RefSeq" id="WP_152942266.1">
    <property type="nucleotide sequence ID" value="NZ_CP045488.1"/>
</dbReference>
<gene>
    <name evidence="1" type="ORF">GCU68_13020</name>
</gene>
<dbReference type="Pfam" id="PF13365">
    <property type="entry name" value="Trypsin_2"/>
    <property type="match status" value="1"/>
</dbReference>
<proteinExistence type="predicted"/>
<dbReference type="InterPro" id="IPR009003">
    <property type="entry name" value="Peptidase_S1_PA"/>
</dbReference>
<evidence type="ECO:0000313" key="2">
    <source>
        <dbReference type="Proteomes" id="UP000326170"/>
    </source>
</evidence>
<dbReference type="Proteomes" id="UP000326170">
    <property type="component" value="Chromosome"/>
</dbReference>
<dbReference type="InterPro" id="IPR043504">
    <property type="entry name" value="Peptidase_S1_PA_chymotrypsin"/>
</dbReference>
<dbReference type="KEGG" id="nas:GCU68_13020"/>
<evidence type="ECO:0000313" key="1">
    <source>
        <dbReference type="EMBL" id="QFU83396.1"/>
    </source>
</evidence>
<evidence type="ECO:0008006" key="3">
    <source>
        <dbReference type="Google" id="ProtNLM"/>
    </source>
</evidence>
<reference evidence="1 2" key="1">
    <citation type="journal article" date="2007" name="Int. J. Syst. Evol. Microbiol.">
        <title>Natronorubrum sulfidifaciens sp. nov., an extremely haloalkaliphilic archaeon isolated from Aiding salt lake in Xin-Jiang, China.</title>
        <authorList>
            <person name="Cui H.L."/>
            <person name="Tohty D."/>
            <person name="Liu H.C."/>
            <person name="Liu S.J."/>
            <person name="Oren A."/>
            <person name="Zhou P.J."/>
        </authorList>
    </citation>
    <scope>NUCLEOTIDE SEQUENCE [LARGE SCALE GENOMIC DNA]</scope>
    <source>
        <strain evidence="1 2">7-3</strain>
    </source>
</reference>
<dbReference type="EMBL" id="CP045488">
    <property type="protein sequence ID" value="QFU83396.1"/>
    <property type="molecule type" value="Genomic_DNA"/>
</dbReference>
<organism evidence="1 2">
    <name type="scientific">Natronorubrum aibiense</name>
    <dbReference type="NCBI Taxonomy" id="348826"/>
    <lineage>
        <taxon>Archaea</taxon>
        <taxon>Methanobacteriati</taxon>
        <taxon>Methanobacteriota</taxon>
        <taxon>Stenosarchaea group</taxon>
        <taxon>Halobacteria</taxon>
        <taxon>Halobacteriales</taxon>
        <taxon>Natrialbaceae</taxon>
        <taxon>Natronorubrum</taxon>
    </lineage>
</organism>
<dbReference type="GeneID" id="42301981"/>